<name>A0A0M4JRR7_9MOLU</name>
<proteinExistence type="predicted"/>
<dbReference type="Gene3D" id="3.40.50.150">
    <property type="entry name" value="Vaccinia Virus protein VP39"/>
    <property type="match status" value="1"/>
</dbReference>
<dbReference type="CDD" id="cd02440">
    <property type="entry name" value="AdoMet_MTases"/>
    <property type="match status" value="1"/>
</dbReference>
<dbReference type="GO" id="GO:0003676">
    <property type="term" value="F:nucleic acid binding"/>
    <property type="evidence" value="ECO:0007669"/>
    <property type="project" value="InterPro"/>
</dbReference>
<dbReference type="GO" id="GO:0032259">
    <property type="term" value="P:methylation"/>
    <property type="evidence" value="ECO:0007669"/>
    <property type="project" value="UniProtKB-KW"/>
</dbReference>
<evidence type="ECO:0000256" key="1">
    <source>
        <dbReference type="SAM" id="Coils"/>
    </source>
</evidence>
<dbReference type="InterPro" id="IPR050210">
    <property type="entry name" value="tRNA_Adenine-N(6)_MTase"/>
</dbReference>
<dbReference type="InterPro" id="IPR002052">
    <property type="entry name" value="DNA_methylase_N6_adenine_CS"/>
</dbReference>
<dbReference type="SUPFAM" id="SSF53335">
    <property type="entry name" value="S-adenosyl-L-methionine-dependent methyltransferases"/>
    <property type="match status" value="1"/>
</dbReference>
<dbReference type="PROSITE" id="PS00092">
    <property type="entry name" value="N6_MTASE"/>
    <property type="match status" value="1"/>
</dbReference>
<dbReference type="RefSeq" id="WP_053945704.1">
    <property type="nucleotide sequence ID" value="NZ_CP012622.1"/>
</dbReference>
<keyword evidence="1" id="KW-0175">Coiled coil</keyword>
<keyword evidence="4" id="KW-1185">Reference proteome</keyword>
<dbReference type="InterPro" id="IPR007848">
    <property type="entry name" value="Small_mtfrase_dom"/>
</dbReference>
<protein>
    <submittedName>
        <fullName evidence="3">Methyltransferase</fullName>
    </submittedName>
</protein>
<dbReference type="Pfam" id="PF05175">
    <property type="entry name" value="MTS"/>
    <property type="match status" value="1"/>
</dbReference>
<dbReference type="GO" id="GO:0008757">
    <property type="term" value="F:S-adenosylmethionine-dependent methyltransferase activity"/>
    <property type="evidence" value="ECO:0007669"/>
    <property type="project" value="UniProtKB-ARBA"/>
</dbReference>
<evidence type="ECO:0000313" key="4">
    <source>
        <dbReference type="Proteomes" id="UP000063919"/>
    </source>
</evidence>
<keyword evidence="3" id="KW-0808">Transferase</keyword>
<dbReference type="PATRIC" id="fig|362837.3.peg.11"/>
<dbReference type="OrthoDB" id="9777257at2"/>
<dbReference type="EMBL" id="CP012622">
    <property type="protein sequence ID" value="ALD65921.1"/>
    <property type="molecule type" value="Genomic_DNA"/>
</dbReference>
<dbReference type="AlphaFoldDB" id="A0A0M4JRR7"/>
<evidence type="ECO:0000313" key="3">
    <source>
        <dbReference type="EMBL" id="ALD65921.1"/>
    </source>
</evidence>
<keyword evidence="3" id="KW-0489">Methyltransferase</keyword>
<feature type="coiled-coil region" evidence="1">
    <location>
        <begin position="78"/>
        <end position="105"/>
    </location>
</feature>
<dbReference type="STRING" id="362837.SCANT_v1c00110"/>
<dbReference type="PANTHER" id="PTHR47739:SF1">
    <property type="entry name" value="TRNA1(VAL) (ADENINE(37)-N6)-METHYLTRANSFERASE"/>
    <property type="match status" value="1"/>
</dbReference>
<accession>A0A0M4JRR7</accession>
<dbReference type="Proteomes" id="UP000063919">
    <property type="component" value="Chromosome"/>
</dbReference>
<sequence length="240" mass="27994">MQVKNDILNYKELKIIQDNEMFNFCIDSVLLARFWKPSNKYKNILDFGTNNAIIPLIISRYTKSKITGIEIQVEACKIAKKNIKINKLEDQIEIINSDIKDFILDKNNNFDLIFCNPPFFKVDKESKLNKKSKFLTPARHEILITLEEIIKSAKIALKNGGKFFMIHLSERLDEIIFLLKQNNFSVKKLQIVYSKEKQNSKRILIEAINDGNNGMKILEPLYIHNEDGSYKKEILEMFGD</sequence>
<dbReference type="KEGG" id="scj:SCANT_v1c00110"/>
<reference evidence="3 4" key="1">
    <citation type="journal article" date="2015" name="Genome Announc.">
        <title>Complete Genome Sequence of Spiroplasma cantharicola CC-1T (DSM 21588), a Bacterium Isolated from Soldier Beetle (Cantharis carolinus).</title>
        <authorList>
            <person name="Lo W.S."/>
            <person name="Liu P.Y."/>
            <person name="Kuo C.H."/>
        </authorList>
    </citation>
    <scope>NUCLEOTIDE SEQUENCE [LARGE SCALE GENOMIC DNA]</scope>
    <source>
        <strain evidence="3 4">CC-1</strain>
    </source>
</reference>
<feature type="domain" description="Methyltransferase small" evidence="2">
    <location>
        <begin position="30"/>
        <end position="166"/>
    </location>
</feature>
<dbReference type="PANTHER" id="PTHR47739">
    <property type="entry name" value="TRNA1(VAL) (ADENINE(37)-N6)-METHYLTRANSFERASE"/>
    <property type="match status" value="1"/>
</dbReference>
<gene>
    <name evidence="3" type="primary">yabB</name>
    <name evidence="3" type="ORF">SCANT_v1c00110</name>
</gene>
<dbReference type="InterPro" id="IPR029063">
    <property type="entry name" value="SAM-dependent_MTases_sf"/>
</dbReference>
<dbReference type="GO" id="GO:0008170">
    <property type="term" value="F:N-methyltransferase activity"/>
    <property type="evidence" value="ECO:0007669"/>
    <property type="project" value="UniProtKB-ARBA"/>
</dbReference>
<evidence type="ECO:0000259" key="2">
    <source>
        <dbReference type="Pfam" id="PF05175"/>
    </source>
</evidence>
<organism evidence="3 4">
    <name type="scientific">Spiroplasma cantharicola</name>
    <dbReference type="NCBI Taxonomy" id="362837"/>
    <lineage>
        <taxon>Bacteria</taxon>
        <taxon>Bacillati</taxon>
        <taxon>Mycoplasmatota</taxon>
        <taxon>Mollicutes</taxon>
        <taxon>Entomoplasmatales</taxon>
        <taxon>Spiroplasmataceae</taxon>
        <taxon>Spiroplasma</taxon>
    </lineage>
</organism>